<gene>
    <name evidence="6" type="ORF">IAC10_09750</name>
</gene>
<dbReference type="PANTHER" id="PTHR42755:SF1">
    <property type="entry name" value="3-DEOXY-D-MANNO-OCTULOSONIC ACID TRANSFERASE, MITOCHONDRIAL-RELATED"/>
    <property type="match status" value="1"/>
</dbReference>
<dbReference type="AlphaFoldDB" id="A0A9D1F0P9"/>
<comment type="catalytic activity">
    <reaction evidence="4">
        <text>lipid IVA (E. coli) + CMP-3-deoxy-beta-D-manno-octulosonate = alpha-Kdo-(2-&gt;6)-lipid IVA (E. coli) + CMP + H(+)</text>
        <dbReference type="Rhea" id="RHEA:28066"/>
        <dbReference type="ChEBI" id="CHEBI:15378"/>
        <dbReference type="ChEBI" id="CHEBI:58603"/>
        <dbReference type="ChEBI" id="CHEBI:60364"/>
        <dbReference type="ChEBI" id="CHEBI:60377"/>
        <dbReference type="ChEBI" id="CHEBI:85987"/>
        <dbReference type="EC" id="2.4.99.12"/>
    </reaction>
</comment>
<comment type="pathway">
    <text evidence="4">Bacterial outer membrane biogenesis; LPS core biosynthesis.</text>
</comment>
<dbReference type="Gene3D" id="3.40.50.2000">
    <property type="entry name" value="Glycogen Phosphorylase B"/>
    <property type="match status" value="1"/>
</dbReference>
<dbReference type="PANTHER" id="PTHR42755">
    <property type="entry name" value="3-DEOXY-MANNO-OCTULOSONATE CYTIDYLYLTRANSFERASE"/>
    <property type="match status" value="1"/>
</dbReference>
<dbReference type="InterPro" id="IPR007507">
    <property type="entry name" value="Glycos_transf_N"/>
</dbReference>
<keyword evidence="1 4" id="KW-0808">Transferase</keyword>
<keyword evidence="4" id="KW-0448">Lipopolysaccharide biosynthesis</keyword>
<comment type="subcellular location">
    <subcellularLocation>
        <location evidence="4">Cell membrane</location>
    </subcellularLocation>
</comment>
<reference evidence="6" key="2">
    <citation type="journal article" date="2021" name="PeerJ">
        <title>Extensive microbial diversity within the chicken gut microbiome revealed by metagenomics and culture.</title>
        <authorList>
            <person name="Gilroy R."/>
            <person name="Ravi A."/>
            <person name="Getino M."/>
            <person name="Pursley I."/>
            <person name="Horton D.L."/>
            <person name="Alikhan N.F."/>
            <person name="Baker D."/>
            <person name="Gharbi K."/>
            <person name="Hall N."/>
            <person name="Watson M."/>
            <person name="Adriaenssens E.M."/>
            <person name="Foster-Nyarko E."/>
            <person name="Jarju S."/>
            <person name="Secka A."/>
            <person name="Antonio M."/>
            <person name="Oren A."/>
            <person name="Chaudhuri R.R."/>
            <person name="La Ragione R."/>
            <person name="Hildebrand F."/>
            <person name="Pallen M.J."/>
        </authorList>
    </citation>
    <scope>NUCLEOTIDE SEQUENCE</scope>
    <source>
        <strain evidence="6">6276</strain>
    </source>
</reference>
<dbReference type="InterPro" id="IPR038107">
    <property type="entry name" value="Glycos_transf_N_sf"/>
</dbReference>
<dbReference type="GO" id="GO:0043842">
    <property type="term" value="F:Kdo transferase activity"/>
    <property type="evidence" value="ECO:0007669"/>
    <property type="project" value="UniProtKB-EC"/>
</dbReference>
<accession>A0A9D1F0P9</accession>
<dbReference type="Proteomes" id="UP000823928">
    <property type="component" value="Unassembled WGS sequence"/>
</dbReference>
<keyword evidence="4" id="KW-0472">Membrane</keyword>
<feature type="domain" description="3-deoxy-D-manno-octulosonic-acid transferase N-terminal" evidence="5">
    <location>
        <begin position="31"/>
        <end position="210"/>
    </location>
</feature>
<proteinExistence type="inferred from homology"/>
<comment type="caution">
    <text evidence="6">The sequence shown here is derived from an EMBL/GenBank/DDBJ whole genome shotgun (WGS) entry which is preliminary data.</text>
</comment>
<comment type="similarity">
    <text evidence="4">Belongs to the glycosyltransferase group 1 family.</text>
</comment>
<dbReference type="GO" id="GO:0009245">
    <property type="term" value="P:lipid A biosynthetic process"/>
    <property type="evidence" value="ECO:0007669"/>
    <property type="project" value="TreeGrafter"/>
</dbReference>
<evidence type="ECO:0000256" key="4">
    <source>
        <dbReference type="RuleBase" id="RU365103"/>
    </source>
</evidence>
<dbReference type="InterPro" id="IPR039901">
    <property type="entry name" value="Kdotransferase"/>
</dbReference>
<reference evidence="6" key="1">
    <citation type="submission" date="2020-10" db="EMBL/GenBank/DDBJ databases">
        <authorList>
            <person name="Gilroy R."/>
        </authorList>
    </citation>
    <scope>NUCLEOTIDE SEQUENCE</scope>
    <source>
        <strain evidence="6">6276</strain>
    </source>
</reference>
<sequence>MEVYGILSTILFYISLPFYFAERVIHKKSAGWKEKFGNSVPPFKDEKVIMLHGVSVGEVIALENLAKKIKETFPDYKLVVTTGTKTGQDIAHKKYEHIADFITYFPFDIPHCADKFLDNINPSVVLIAETELWPVFAYKCHKRNIPILIINGRISDSTYKSYKLASPFFKEVFKNFMAVYAQSSEDRDKYVSIGMPADKTEIMGNLKFDVKRKDADIEIGQKDYRVIIAGSTHKGEDEIVLKTFKKLKSEFPDIKLLLAPRHPNRVPSILPLLDKSEISYGKRSANDIFTEKDIIILDTLGELGKMYSICHFAFIGGSFNHTGGHNPLEAVVYNKPAISGPDVHNFKDIYSILGKTNAGTVVKTPAEFYLTSKKLLQNNDFYIQACKDCENVFTSQQGALDFVINKLQNILH</sequence>
<protein>
    <recommendedName>
        <fullName evidence="4">3-deoxy-D-manno-octulosonic acid transferase</fullName>
        <shortName evidence="4">Kdo transferase</shortName>
        <ecNumber evidence="4">2.4.99.12</ecNumber>
    </recommendedName>
    <alternativeName>
        <fullName evidence="4">Lipid IV(A) 3-deoxy-D-manno-octulosonic acid transferase</fullName>
    </alternativeName>
</protein>
<name>A0A9D1F0P9_9BACT</name>
<dbReference type="Pfam" id="PF04413">
    <property type="entry name" value="Glycos_transf_N"/>
    <property type="match status" value="1"/>
</dbReference>
<dbReference type="EC" id="2.4.99.12" evidence="4"/>
<dbReference type="EMBL" id="DVIU01000192">
    <property type="protein sequence ID" value="HIS36892.1"/>
    <property type="molecule type" value="Genomic_DNA"/>
</dbReference>
<dbReference type="SUPFAM" id="SSF53756">
    <property type="entry name" value="UDP-Glycosyltransferase/glycogen phosphorylase"/>
    <property type="match status" value="1"/>
</dbReference>
<evidence type="ECO:0000256" key="1">
    <source>
        <dbReference type="ARBA" id="ARBA00022679"/>
    </source>
</evidence>
<feature type="site" description="Transition state stabilizer" evidence="3">
    <location>
        <position position="207"/>
    </location>
</feature>
<keyword evidence="4" id="KW-1003">Cell membrane</keyword>
<evidence type="ECO:0000259" key="5">
    <source>
        <dbReference type="Pfam" id="PF04413"/>
    </source>
</evidence>
<feature type="site" description="Transition state stabilizer" evidence="3">
    <location>
        <position position="129"/>
    </location>
</feature>
<evidence type="ECO:0000313" key="7">
    <source>
        <dbReference type="Proteomes" id="UP000823928"/>
    </source>
</evidence>
<evidence type="ECO:0000313" key="6">
    <source>
        <dbReference type="EMBL" id="HIS36892.1"/>
    </source>
</evidence>
<organism evidence="6 7">
    <name type="scientific">Candidatus Scatousia excrementigallinarum</name>
    <dbReference type="NCBI Taxonomy" id="2840935"/>
    <lineage>
        <taxon>Bacteria</taxon>
        <taxon>Candidatus Scatousia</taxon>
    </lineage>
</organism>
<dbReference type="Gene3D" id="3.40.50.11720">
    <property type="entry name" value="3-Deoxy-D-manno-octulosonic-acid transferase, N-terminal domain"/>
    <property type="match status" value="1"/>
</dbReference>
<feature type="active site" description="Proton acceptor" evidence="2">
    <location>
        <position position="58"/>
    </location>
</feature>
<dbReference type="GO" id="GO:0009244">
    <property type="term" value="P:lipopolysaccharide core region biosynthetic process"/>
    <property type="evidence" value="ECO:0007669"/>
    <property type="project" value="UniProtKB-UniRule"/>
</dbReference>
<dbReference type="GO" id="GO:0005886">
    <property type="term" value="C:plasma membrane"/>
    <property type="evidence" value="ECO:0007669"/>
    <property type="project" value="UniProtKB-SubCell"/>
</dbReference>
<evidence type="ECO:0000256" key="3">
    <source>
        <dbReference type="PIRSR" id="PIRSR639901-2"/>
    </source>
</evidence>
<comment type="function">
    <text evidence="4">Involved in lipopolysaccharide (LPS) biosynthesis. Catalyzes the transfer of 3-deoxy-D-manno-octulosonate (Kdo) residue(s) from CMP-Kdo to lipid IV(A), the tetraacyldisaccharide-1,4'-bisphosphate precursor of lipid A.</text>
</comment>
<evidence type="ECO:0000256" key="2">
    <source>
        <dbReference type="PIRSR" id="PIRSR639901-1"/>
    </source>
</evidence>